<dbReference type="Gene3D" id="3.20.20.520">
    <property type="entry name" value="Glycosyl hydrolase family 115"/>
    <property type="match status" value="1"/>
</dbReference>
<dbReference type="InterPro" id="IPR042301">
    <property type="entry name" value="GH115_sf"/>
</dbReference>
<dbReference type="AlphaFoldDB" id="R9HBK8"/>
<dbReference type="PANTHER" id="PTHR37842">
    <property type="match status" value="1"/>
</dbReference>
<evidence type="ECO:0000313" key="1">
    <source>
        <dbReference type="EMBL" id="EOS01156.1"/>
    </source>
</evidence>
<protein>
    <submittedName>
        <fullName evidence="1">Uncharacterized protein</fullName>
    </submittedName>
</protein>
<dbReference type="HOGENOM" id="CLU_2680149_0_0_10"/>
<dbReference type="Proteomes" id="UP000014207">
    <property type="component" value="Unassembled WGS sequence"/>
</dbReference>
<comment type="caution">
    <text evidence="1">The sequence shown here is derived from an EMBL/GenBank/DDBJ whole genome shotgun (WGS) entry which is preliminary data.</text>
</comment>
<reference evidence="1 2" key="1">
    <citation type="submission" date="2013-04" db="EMBL/GenBank/DDBJ databases">
        <title>The Genome Sequence of Bacteroides thetaiotaomicron dnLKV9.</title>
        <authorList>
            <consortium name="The Broad Institute Genomics Platform"/>
            <consortium name="The Broad Institute Genome Sequencing Center for Infectious Disease"/>
            <person name="Earl A."/>
            <person name="Xavier R."/>
            <person name="Kuhn K."/>
            <person name="Stappenbeck T."/>
            <person name="Walker B."/>
            <person name="Young S."/>
            <person name="Zeng Q."/>
            <person name="Gargeya S."/>
            <person name="Fitzgerald M."/>
            <person name="Haas B."/>
            <person name="Abouelleil A."/>
            <person name="Allen A.W."/>
            <person name="Alvarado L."/>
            <person name="Arachchi H.M."/>
            <person name="Berlin A.M."/>
            <person name="Chapman S.B."/>
            <person name="Gainer-Dewar J."/>
            <person name="Goldberg J."/>
            <person name="Griggs A."/>
            <person name="Gujja S."/>
            <person name="Hansen M."/>
            <person name="Howarth C."/>
            <person name="Imamovic A."/>
            <person name="Ireland A."/>
            <person name="Larimer J."/>
            <person name="McCowan C."/>
            <person name="Murphy C."/>
            <person name="Pearson M."/>
            <person name="Poon T.W."/>
            <person name="Priest M."/>
            <person name="Roberts A."/>
            <person name="Saif S."/>
            <person name="Shea T."/>
            <person name="Sisk P."/>
            <person name="Sykes S."/>
            <person name="Wortman J."/>
            <person name="Nusbaum C."/>
            <person name="Birren B."/>
        </authorList>
    </citation>
    <scope>NUCLEOTIDE SEQUENCE [LARGE SCALE GENOMIC DNA]</scope>
    <source>
        <strain evidence="2">dnLKV9</strain>
    </source>
</reference>
<dbReference type="PATRIC" id="fig|1235785.3.peg.3048"/>
<accession>R9HBK8</accession>
<dbReference type="EMBL" id="ASSM01000009">
    <property type="protein sequence ID" value="EOS01156.1"/>
    <property type="molecule type" value="Genomic_DNA"/>
</dbReference>
<organism evidence="1 2">
    <name type="scientific">Bacteroides thetaiotaomicron dnLKV9</name>
    <dbReference type="NCBI Taxonomy" id="1235785"/>
    <lineage>
        <taxon>Bacteria</taxon>
        <taxon>Pseudomonadati</taxon>
        <taxon>Bacteroidota</taxon>
        <taxon>Bacteroidia</taxon>
        <taxon>Bacteroidales</taxon>
        <taxon>Bacteroidaceae</taxon>
        <taxon>Bacteroides</taxon>
    </lineage>
</organism>
<gene>
    <name evidence="1" type="ORF">C799_03010</name>
</gene>
<dbReference type="PANTHER" id="PTHR37842:SF2">
    <property type="entry name" value="GYLCOSYL HYDROLASE 115 C-TERMINAL DOMAIN-CONTAINING PROTEIN"/>
    <property type="match status" value="1"/>
</dbReference>
<evidence type="ECO:0000313" key="2">
    <source>
        <dbReference type="Proteomes" id="UP000014207"/>
    </source>
</evidence>
<dbReference type="InterPro" id="IPR031924">
    <property type="entry name" value="GH115"/>
</dbReference>
<proteinExistence type="predicted"/>
<sequence>MLRNNVDEWSNNFSKEYPDVIRGDWNWKTNPYQITRYWEDRVKESKNNDAIYTLGMRGIHDSGMPGYKSNMVRP</sequence>
<name>R9HBK8_BACT4</name>
<dbReference type="Pfam" id="PF15979">
    <property type="entry name" value="Glyco_hydro_115"/>
    <property type="match status" value="1"/>
</dbReference>